<evidence type="ECO:0000313" key="5">
    <source>
        <dbReference type="Proteomes" id="UP000473887"/>
    </source>
</evidence>
<reference evidence="4 6" key="2">
    <citation type="submission" date="2019-04" db="EMBL/GenBank/DDBJ databases">
        <title>Genome sequencing of Clostridium botulinum Groups I-IV and Clostridium butyricum.</title>
        <authorList>
            <person name="Brunt J."/>
            <person name="Van Vliet A.H.M."/>
            <person name="Stringer S.C."/>
            <person name="Carter A.T."/>
            <person name="Peck M.W."/>
        </authorList>
    </citation>
    <scope>NUCLEOTIDE SEQUENCE [LARGE SCALE GENOMIC DNA]</scope>
    <source>
        <strain evidence="3 6">IFR 15/034</strain>
        <strain evidence="2 4">IFR 18/054</strain>
    </source>
</reference>
<sequence>MAEEIKTNPTSIPIQRNTNDVVMELLDIYLKDQYETDKPMQVDYLRNLYLKFYATVEMAERVHFKYLKEYLPEGLKEMAEKF</sequence>
<dbReference type="GeneID" id="5186520"/>
<dbReference type="OrthoDB" id="2942610at2"/>
<evidence type="ECO:0000313" key="2">
    <source>
        <dbReference type="EMBL" id="NFF02135.1"/>
    </source>
</evidence>
<accession>A0A0E1QK41</accession>
<evidence type="ECO:0000313" key="6">
    <source>
        <dbReference type="Proteomes" id="UP000482543"/>
    </source>
</evidence>
<dbReference type="AlphaFoldDB" id="A0A0E1QK41"/>
<dbReference type="EMBL" id="SWND01000005">
    <property type="protein sequence ID" value="NFF02135.1"/>
    <property type="molecule type" value="Genomic_DNA"/>
</dbReference>
<evidence type="ECO:0000313" key="3">
    <source>
        <dbReference type="EMBL" id="NFI21789.1"/>
    </source>
</evidence>
<proteinExistence type="predicted"/>
<dbReference type="EMBL" id="SGKC01000016">
    <property type="protein sequence ID" value="NEZ92209.1"/>
    <property type="molecule type" value="Genomic_DNA"/>
</dbReference>
<dbReference type="RefSeq" id="WP_003362001.1">
    <property type="nucleotide sequence ID" value="NZ_AP014696.1"/>
</dbReference>
<gene>
    <name evidence="1" type="ORF">EXM69_09710</name>
    <name evidence="3" type="ORF">FC964_10405</name>
    <name evidence="2" type="ORF">FCV25_10205</name>
</gene>
<dbReference type="Proteomes" id="UP000482543">
    <property type="component" value="Unassembled WGS sequence"/>
</dbReference>
<evidence type="ECO:0000313" key="1">
    <source>
        <dbReference type="EMBL" id="NEZ92209.1"/>
    </source>
</evidence>
<name>A0A0E1QK41_CLOBO</name>
<dbReference type="OMA" id="MEMDYLR"/>
<reference evidence="1 5" key="1">
    <citation type="submission" date="2019-02" db="EMBL/GenBank/DDBJ databases">
        <title>Genome sequencing of Clostridium botulinum clinical isolates.</title>
        <authorList>
            <person name="Brunt J."/>
            <person name="Van Vliet A.H.M."/>
            <person name="Stringer S.C."/>
            <person name="Grant K.A."/>
            <person name="Carter A.C."/>
            <person name="Peck M.W."/>
        </authorList>
    </citation>
    <scope>NUCLEOTIDE SEQUENCE [LARGE SCALE GENOMIC DNA]</scope>
    <source>
        <strain evidence="1 5">H142660711</strain>
    </source>
</reference>
<organism evidence="1 5">
    <name type="scientific">Clostridium botulinum</name>
    <dbReference type="NCBI Taxonomy" id="1491"/>
    <lineage>
        <taxon>Bacteria</taxon>
        <taxon>Bacillati</taxon>
        <taxon>Bacillota</taxon>
        <taxon>Clostridia</taxon>
        <taxon>Eubacteriales</taxon>
        <taxon>Clostridiaceae</taxon>
        <taxon>Clostridium</taxon>
    </lineage>
</organism>
<dbReference type="EMBL" id="SWRJ01000003">
    <property type="protein sequence ID" value="NFI21789.1"/>
    <property type="molecule type" value="Genomic_DNA"/>
</dbReference>
<dbReference type="Proteomes" id="UP000473887">
    <property type="component" value="Unassembled WGS sequence"/>
</dbReference>
<evidence type="ECO:0000313" key="4">
    <source>
        <dbReference type="Proteomes" id="UP000472521"/>
    </source>
</evidence>
<protein>
    <submittedName>
        <fullName evidence="1">Uncharacterized protein</fullName>
    </submittedName>
</protein>
<comment type="caution">
    <text evidence="1">The sequence shown here is derived from an EMBL/GenBank/DDBJ whole genome shotgun (WGS) entry which is preliminary data.</text>
</comment>
<dbReference type="Proteomes" id="UP000472521">
    <property type="component" value="Unassembled WGS sequence"/>
</dbReference>